<evidence type="ECO:0000313" key="1">
    <source>
        <dbReference type="EMBL" id="BDW84322.1"/>
    </source>
</evidence>
<evidence type="ECO:0000313" key="2">
    <source>
        <dbReference type="Proteomes" id="UP001337723"/>
    </source>
</evidence>
<sequence length="151" mass="16550">MAWFKRHAEAIGAIGTILMALAAVAAAILVPLQIAASDRTSREQAAREIYREFLNITIQRPELAASQSCPATDPLRQRAYQAYVDYLLYTAEQVLDLSPEDWRDTVAAQLAPHRAYLCGFDTGDMAAMTVQVADLVAALQTDCEMVTTDCP</sequence>
<organism evidence="1 2">
    <name type="scientific">Roseicyclus marinus</name>
    <dbReference type="NCBI Taxonomy" id="2161673"/>
    <lineage>
        <taxon>Bacteria</taxon>
        <taxon>Pseudomonadati</taxon>
        <taxon>Pseudomonadota</taxon>
        <taxon>Alphaproteobacteria</taxon>
        <taxon>Rhodobacterales</taxon>
        <taxon>Roseobacteraceae</taxon>
        <taxon>Roseicyclus</taxon>
    </lineage>
</organism>
<dbReference type="AlphaFoldDB" id="A0AA48H603"/>
<name>A0AA48H603_9RHOB</name>
<gene>
    <name evidence="1" type="ORF">MACH21_04990</name>
</gene>
<dbReference type="Proteomes" id="UP001337723">
    <property type="component" value="Chromosome"/>
</dbReference>
<proteinExistence type="predicted"/>
<keyword evidence="2" id="KW-1185">Reference proteome</keyword>
<reference evidence="1 2" key="1">
    <citation type="submission" date="2023-01" db="EMBL/GenBank/DDBJ databases">
        <title>Complete genome sequence of Roseicyclus marinus strain Dej080120_10.</title>
        <authorList>
            <person name="Ueki S."/>
            <person name="Maruyama F."/>
        </authorList>
    </citation>
    <scope>NUCLEOTIDE SEQUENCE [LARGE SCALE GENOMIC DNA]</scope>
    <source>
        <strain evidence="1 2">Dej080120_10</strain>
    </source>
</reference>
<protein>
    <submittedName>
        <fullName evidence="1">Uncharacterized protein</fullName>
    </submittedName>
</protein>
<accession>A0AA48H603</accession>
<dbReference type="EMBL" id="AP027266">
    <property type="protein sequence ID" value="BDW84322.1"/>
    <property type="molecule type" value="Genomic_DNA"/>
</dbReference>
<dbReference type="RefSeq" id="WP_338274097.1">
    <property type="nucleotide sequence ID" value="NZ_AP027266.1"/>
</dbReference>
<dbReference type="KEGG" id="rmai:MACH21_04990"/>